<evidence type="ECO:0000256" key="4">
    <source>
        <dbReference type="ARBA" id="ARBA00022490"/>
    </source>
</evidence>
<organism evidence="7 8">
    <name type="scientific">Dreissena polymorpha</name>
    <name type="common">Zebra mussel</name>
    <name type="synonym">Mytilus polymorpha</name>
    <dbReference type="NCBI Taxonomy" id="45954"/>
    <lineage>
        <taxon>Eukaryota</taxon>
        <taxon>Metazoa</taxon>
        <taxon>Spiralia</taxon>
        <taxon>Lophotrochozoa</taxon>
        <taxon>Mollusca</taxon>
        <taxon>Bivalvia</taxon>
        <taxon>Autobranchia</taxon>
        <taxon>Heteroconchia</taxon>
        <taxon>Euheterodonta</taxon>
        <taxon>Imparidentia</taxon>
        <taxon>Neoheterodontei</taxon>
        <taxon>Myida</taxon>
        <taxon>Dreissenoidea</taxon>
        <taxon>Dreissenidae</taxon>
        <taxon>Dreissena</taxon>
    </lineage>
</organism>
<evidence type="ECO:0000256" key="5">
    <source>
        <dbReference type="SAM" id="MobiDB-lite"/>
    </source>
</evidence>
<dbReference type="Gene3D" id="1.10.405.10">
    <property type="entry name" value="Guanine Nucleotide Dissociation Inhibitor, domain 1"/>
    <property type="match status" value="1"/>
</dbReference>
<feature type="domain" description="RAE1/2" evidence="6">
    <location>
        <begin position="466"/>
        <end position="586"/>
    </location>
</feature>
<evidence type="ECO:0000313" key="7">
    <source>
        <dbReference type="EMBL" id="KAH3849893.1"/>
    </source>
</evidence>
<keyword evidence="8" id="KW-1185">Reference proteome</keyword>
<comment type="similarity">
    <text evidence="2">Belongs to the Rab GDI family.</text>
</comment>
<dbReference type="FunFam" id="1.10.405.10:FF:000003">
    <property type="entry name" value="Rab proteins geranylgeranyltransferase component A"/>
    <property type="match status" value="1"/>
</dbReference>
<comment type="caution">
    <text evidence="7">The sequence shown here is derived from an EMBL/GenBank/DDBJ whole genome shotgun (WGS) entry which is preliminary data.</text>
</comment>
<dbReference type="EMBL" id="JAIWYP010000003">
    <property type="protein sequence ID" value="KAH3849893.1"/>
    <property type="molecule type" value="Genomic_DNA"/>
</dbReference>
<dbReference type="GO" id="GO:0005968">
    <property type="term" value="C:Rab-protein geranylgeranyltransferase complex"/>
    <property type="evidence" value="ECO:0007669"/>
    <property type="project" value="InterPro"/>
</dbReference>
<feature type="region of interest" description="Disordered" evidence="5">
    <location>
        <begin position="628"/>
        <end position="683"/>
    </location>
</feature>
<dbReference type="Pfam" id="PF22603">
    <property type="entry name" value="RAE1_2_domI_C"/>
    <property type="match status" value="1"/>
</dbReference>
<evidence type="ECO:0000256" key="3">
    <source>
        <dbReference type="ARBA" id="ARBA00022468"/>
    </source>
</evidence>
<name>A0A9D4L1A2_DREPO</name>
<gene>
    <name evidence="7" type="ORF">DPMN_092297</name>
</gene>
<keyword evidence="4" id="KW-0963">Cytoplasm</keyword>
<dbReference type="GO" id="GO:0005092">
    <property type="term" value="F:GDP-dissociation inhibitor activity"/>
    <property type="evidence" value="ECO:0007669"/>
    <property type="project" value="InterPro"/>
</dbReference>
<sequence length="683" mass="75817">MDLPNEFDVVVLGTGMPESIVAAAFSRIGQRVLHLDKNDHYSGDWASFNLKSLEEWAERHAEGSASVDCIARPAVNDSEILESNERLIEMPLNKTSFSNAVVEYFVSGTDENNEKIDENQQEAGKETPDIPENLEARVVKPVESEDHGKTEQSTHKDELTPSHIESHPGQSKPDDVTEVSDRLAAVGVAVKEATENGDASNATLGKADKPQSSETIGGVQQEIKARLWTTSRIKSEWRRFNLDLSPKVLFSVGDMVELLIQSDIAKYCEFKTVTQILTVMKGTVEKVPCSRSDVFSSQSVSMLEKRMLMKFIQFCLDYENKMEELGDVLDAPFTDFLASRNLTPTIQHYVQHAIAMATESMATRQGLLQMKKFLKSLGRYGNTPFLWSLYGSGEMPQSFCRMCAVFGGVYCLRTTASAITVDETNRCTGIVTTEGKKIKCKWLIMSSSYAPDQFLSISGDKRLVSVSRGVLLTEKSLLTTGQQELSMMCLPCPDDGDRPINVLELPPSSMAAPPGLYVYHLTRMGKKSVSPKDDLQYAVDTLFSKEDCNETKPRILWSLFFTQTDMSQVSPSACVPENVFLMSGPGAEIDIDRPVSEAREVFKKILPNEEFLPKAPNPEDIIYIDDSEAQAASSNSQSEFEETSNGQSEPSLIEDREESENQANDRLVEEPTNESVKVDSEQA</sequence>
<feature type="compositionally biased region" description="Low complexity" evidence="5">
    <location>
        <begin position="629"/>
        <end position="638"/>
    </location>
</feature>
<dbReference type="GO" id="GO:0006886">
    <property type="term" value="P:intracellular protein transport"/>
    <property type="evidence" value="ECO:0007669"/>
    <property type="project" value="InterPro"/>
</dbReference>
<accession>A0A9D4L1A2</accession>
<dbReference type="Proteomes" id="UP000828390">
    <property type="component" value="Unassembled WGS sequence"/>
</dbReference>
<dbReference type="PANTHER" id="PTHR11787:SF4">
    <property type="entry name" value="CHM, RAB ESCORT PROTEIN 1"/>
    <property type="match status" value="1"/>
</dbReference>
<proteinExistence type="inferred from homology"/>
<comment type="subcellular location">
    <subcellularLocation>
        <location evidence="1">Cytoplasm</location>
        <location evidence="1">Cytosol</location>
    </subcellularLocation>
</comment>
<reference evidence="7" key="2">
    <citation type="submission" date="2020-11" db="EMBL/GenBank/DDBJ databases">
        <authorList>
            <person name="McCartney M.A."/>
            <person name="Auch B."/>
            <person name="Kono T."/>
            <person name="Mallez S."/>
            <person name="Becker A."/>
            <person name="Gohl D.M."/>
            <person name="Silverstein K.A.T."/>
            <person name="Koren S."/>
            <person name="Bechman K.B."/>
            <person name="Herman A."/>
            <person name="Abrahante J.E."/>
            <person name="Garbe J."/>
        </authorList>
    </citation>
    <scope>NUCLEOTIDE SEQUENCE</scope>
    <source>
        <strain evidence="7">Duluth1</strain>
        <tissue evidence="7">Whole animal</tissue>
    </source>
</reference>
<dbReference type="GO" id="GO:0005096">
    <property type="term" value="F:GTPase activator activity"/>
    <property type="evidence" value="ECO:0007669"/>
    <property type="project" value="UniProtKB-KW"/>
</dbReference>
<dbReference type="InterPro" id="IPR036188">
    <property type="entry name" value="FAD/NAD-bd_sf"/>
</dbReference>
<dbReference type="InterPro" id="IPR018203">
    <property type="entry name" value="GDP_dissociation_inhibitor"/>
</dbReference>
<evidence type="ECO:0000256" key="1">
    <source>
        <dbReference type="ARBA" id="ARBA00004514"/>
    </source>
</evidence>
<dbReference type="SUPFAM" id="SSF54373">
    <property type="entry name" value="FAD-linked reductases, C-terminal domain"/>
    <property type="match status" value="1"/>
</dbReference>
<keyword evidence="3" id="KW-0343">GTPase activation</keyword>
<dbReference type="OrthoDB" id="1923006at2759"/>
<dbReference type="GO" id="GO:0005829">
    <property type="term" value="C:cytosol"/>
    <property type="evidence" value="ECO:0007669"/>
    <property type="project" value="UniProtKB-SubCell"/>
</dbReference>
<dbReference type="InterPro" id="IPR054420">
    <property type="entry name" value="RAE1_2_domI_C"/>
</dbReference>
<dbReference type="GO" id="GO:0005634">
    <property type="term" value="C:nucleus"/>
    <property type="evidence" value="ECO:0007669"/>
    <property type="project" value="TreeGrafter"/>
</dbReference>
<dbReference type="PIRSF" id="PIRSF016550">
    <property type="entry name" value="Rab_ger_ger_transf_A_euk"/>
    <property type="match status" value="1"/>
</dbReference>
<evidence type="ECO:0000313" key="8">
    <source>
        <dbReference type="Proteomes" id="UP000828390"/>
    </source>
</evidence>
<feature type="region of interest" description="Disordered" evidence="5">
    <location>
        <begin position="119"/>
        <end position="178"/>
    </location>
</feature>
<reference evidence="7" key="1">
    <citation type="journal article" date="2019" name="bioRxiv">
        <title>The Genome of the Zebra Mussel, Dreissena polymorpha: A Resource for Invasive Species Research.</title>
        <authorList>
            <person name="McCartney M.A."/>
            <person name="Auch B."/>
            <person name="Kono T."/>
            <person name="Mallez S."/>
            <person name="Zhang Y."/>
            <person name="Obille A."/>
            <person name="Becker A."/>
            <person name="Abrahante J.E."/>
            <person name="Garbe J."/>
            <person name="Badalamenti J.P."/>
            <person name="Herman A."/>
            <person name="Mangelson H."/>
            <person name="Liachko I."/>
            <person name="Sullivan S."/>
            <person name="Sone E.D."/>
            <person name="Koren S."/>
            <person name="Silverstein K.A.T."/>
            <person name="Beckman K.B."/>
            <person name="Gohl D.M."/>
        </authorList>
    </citation>
    <scope>NUCLEOTIDE SEQUENCE</scope>
    <source>
        <strain evidence="7">Duluth1</strain>
        <tissue evidence="7">Whole animal</tissue>
    </source>
</reference>
<dbReference type="PANTHER" id="PTHR11787">
    <property type="entry name" value="RAB GDP-DISSOCIATION INHIBITOR"/>
    <property type="match status" value="1"/>
</dbReference>
<dbReference type="AlphaFoldDB" id="A0A9D4L1A2"/>
<protein>
    <recommendedName>
        <fullName evidence="6">RAE1/2 domain-containing protein</fullName>
    </recommendedName>
</protein>
<dbReference type="PRINTS" id="PR00891">
    <property type="entry name" value="RABGDIREP"/>
</dbReference>
<dbReference type="SUPFAM" id="SSF51905">
    <property type="entry name" value="FAD/NAD(P)-binding domain"/>
    <property type="match status" value="1"/>
</dbReference>
<dbReference type="PRINTS" id="PR00893">
    <property type="entry name" value="RABESCORT"/>
</dbReference>
<evidence type="ECO:0000259" key="6">
    <source>
        <dbReference type="Pfam" id="PF22603"/>
    </source>
</evidence>
<dbReference type="GO" id="GO:0007264">
    <property type="term" value="P:small GTPase-mediated signal transduction"/>
    <property type="evidence" value="ECO:0007669"/>
    <property type="project" value="InterPro"/>
</dbReference>
<dbReference type="Gene3D" id="3.50.50.60">
    <property type="entry name" value="FAD/NAD(P)-binding domain"/>
    <property type="match status" value="2"/>
</dbReference>
<dbReference type="Pfam" id="PF00996">
    <property type="entry name" value="GDI"/>
    <property type="match status" value="2"/>
</dbReference>
<dbReference type="InterPro" id="IPR001738">
    <property type="entry name" value="Rab_escort"/>
</dbReference>
<dbReference type="GO" id="GO:0016192">
    <property type="term" value="P:vesicle-mediated transport"/>
    <property type="evidence" value="ECO:0007669"/>
    <property type="project" value="TreeGrafter"/>
</dbReference>
<feature type="region of interest" description="Disordered" evidence="5">
    <location>
        <begin position="194"/>
        <end position="216"/>
    </location>
</feature>
<evidence type="ECO:0000256" key="2">
    <source>
        <dbReference type="ARBA" id="ARBA00005593"/>
    </source>
</evidence>
<dbReference type="Gene3D" id="3.30.519.10">
    <property type="entry name" value="Guanine Nucleotide Dissociation Inhibitor, domain 2"/>
    <property type="match status" value="1"/>
</dbReference>